<sequence length="198" mass="21999">MKWHLITDEQIPFHIQVRTLKQCAKEVELLHVRNQHASLQRLRQQIEHLLRLGFTKQQLILNYHTEAAIAWGLGGIHLKETQVDQLHDLKKAHPTMTIGASVHDLNAAQYCSEHGADYVYVGHVFDTPSKHGTPGRGLDFLQNITSNVSVPIYAVGGVTTHSATQCLEAGAHGVAVMSAIWQSDSPKTTARQFTKGDQ</sequence>
<proteinExistence type="predicted"/>
<dbReference type="InterPro" id="IPR036206">
    <property type="entry name" value="ThiamineP_synth_sf"/>
</dbReference>
<dbReference type="CDD" id="cd00564">
    <property type="entry name" value="TMP_TenI"/>
    <property type="match status" value="1"/>
</dbReference>
<gene>
    <name evidence="4" type="ORF">JOD17_002312</name>
</gene>
<evidence type="ECO:0000256" key="2">
    <source>
        <dbReference type="ARBA" id="ARBA00022977"/>
    </source>
</evidence>
<name>A0ABS2PCS7_9BACL</name>
<evidence type="ECO:0000313" key="4">
    <source>
        <dbReference type="EMBL" id="MBM7633218.1"/>
    </source>
</evidence>
<dbReference type="PANTHER" id="PTHR20857">
    <property type="entry name" value="THIAMINE-PHOSPHATE PYROPHOSPHORYLASE"/>
    <property type="match status" value="1"/>
</dbReference>
<protein>
    <submittedName>
        <fullName evidence="4">Thiazole tautomerase (Transcriptional regulator TenI)</fullName>
        <ecNumber evidence="4">5.3.99.10</ecNumber>
    </submittedName>
</protein>
<dbReference type="SUPFAM" id="SSF51391">
    <property type="entry name" value="Thiamin phosphate synthase"/>
    <property type="match status" value="1"/>
</dbReference>
<dbReference type="RefSeq" id="WP_204697809.1">
    <property type="nucleotide sequence ID" value="NZ_JAFBEC010000006.1"/>
</dbReference>
<dbReference type="GO" id="GO:0016853">
    <property type="term" value="F:isomerase activity"/>
    <property type="evidence" value="ECO:0007669"/>
    <property type="project" value="UniProtKB-KW"/>
</dbReference>
<dbReference type="PANTHER" id="PTHR20857:SF22">
    <property type="entry name" value="THIAZOLE TAUTOMERASE"/>
    <property type="match status" value="1"/>
</dbReference>
<feature type="domain" description="Thiamine phosphate synthase/TenI" evidence="3">
    <location>
        <begin position="5"/>
        <end position="180"/>
    </location>
</feature>
<keyword evidence="5" id="KW-1185">Reference proteome</keyword>
<dbReference type="Pfam" id="PF02581">
    <property type="entry name" value="TMP-TENI"/>
    <property type="match status" value="1"/>
</dbReference>
<dbReference type="InterPro" id="IPR022998">
    <property type="entry name" value="ThiamineP_synth_TenI"/>
</dbReference>
<evidence type="ECO:0000313" key="5">
    <source>
        <dbReference type="Proteomes" id="UP000741863"/>
    </source>
</evidence>
<evidence type="ECO:0000256" key="1">
    <source>
        <dbReference type="ARBA" id="ARBA00004948"/>
    </source>
</evidence>
<dbReference type="EMBL" id="JAFBEC010000006">
    <property type="protein sequence ID" value="MBM7633218.1"/>
    <property type="molecule type" value="Genomic_DNA"/>
</dbReference>
<evidence type="ECO:0000259" key="3">
    <source>
        <dbReference type="Pfam" id="PF02581"/>
    </source>
</evidence>
<keyword evidence="4" id="KW-0413">Isomerase</keyword>
<comment type="pathway">
    <text evidence="1">Cofactor biosynthesis; thiamine diphosphate biosynthesis.</text>
</comment>
<accession>A0ABS2PCS7</accession>
<comment type="caution">
    <text evidence="4">The sequence shown here is derived from an EMBL/GenBank/DDBJ whole genome shotgun (WGS) entry which is preliminary data.</text>
</comment>
<dbReference type="Proteomes" id="UP000741863">
    <property type="component" value="Unassembled WGS sequence"/>
</dbReference>
<dbReference type="Gene3D" id="3.20.20.70">
    <property type="entry name" value="Aldolase class I"/>
    <property type="match status" value="1"/>
</dbReference>
<keyword evidence="2" id="KW-0784">Thiamine biosynthesis</keyword>
<reference evidence="4 5" key="1">
    <citation type="submission" date="2021-01" db="EMBL/GenBank/DDBJ databases">
        <title>Genomic Encyclopedia of Type Strains, Phase IV (KMG-IV): sequencing the most valuable type-strain genomes for metagenomic binning, comparative biology and taxonomic classification.</title>
        <authorList>
            <person name="Goeker M."/>
        </authorList>
    </citation>
    <scope>NUCLEOTIDE SEQUENCE [LARGE SCALE GENOMIC DNA]</scope>
    <source>
        <strain evidence="4 5">DSM 25540</strain>
    </source>
</reference>
<organism evidence="4 5">
    <name type="scientific">Geomicrobium sediminis</name>
    <dbReference type="NCBI Taxonomy" id="1347788"/>
    <lineage>
        <taxon>Bacteria</taxon>
        <taxon>Bacillati</taxon>
        <taxon>Bacillota</taxon>
        <taxon>Bacilli</taxon>
        <taxon>Bacillales</taxon>
        <taxon>Geomicrobium</taxon>
    </lineage>
</organism>
<dbReference type="EC" id="5.3.99.10" evidence="4"/>
<dbReference type="InterPro" id="IPR013785">
    <property type="entry name" value="Aldolase_TIM"/>
</dbReference>